<evidence type="ECO:0000313" key="3">
    <source>
        <dbReference type="Proteomes" id="UP001147830"/>
    </source>
</evidence>
<dbReference type="AlphaFoldDB" id="A0A9X2WGK5"/>
<dbReference type="RefSeq" id="WP_260976861.1">
    <property type="nucleotide sequence ID" value="NZ_JAOANI010000020.1"/>
</dbReference>
<dbReference type="InterPro" id="IPR013830">
    <property type="entry name" value="SGNH_hydro"/>
</dbReference>
<keyword evidence="3" id="KW-1185">Reference proteome</keyword>
<name>A0A9X2WGK5_9GAMM</name>
<dbReference type="Proteomes" id="UP001147830">
    <property type="component" value="Unassembled WGS sequence"/>
</dbReference>
<reference evidence="2" key="1">
    <citation type="journal article" date="2022" name="Front. Microbiol.">
        <title>Genome-based taxonomic rearrangement of Oceanobacter-related bacteria including the description of Thalassolituus hydrocarbonoclasticus sp. nov. and Thalassolituus pacificus sp. nov. and emended description of the genus Thalassolituus.</title>
        <authorList>
            <person name="Dong C."/>
            <person name="Wei L."/>
            <person name="Wang J."/>
            <person name="Lai Q."/>
            <person name="Huang Z."/>
            <person name="Shao Z."/>
        </authorList>
    </citation>
    <scope>NUCLEOTIDE SEQUENCE</scope>
    <source>
        <strain evidence="2">59MF3M-4</strain>
    </source>
</reference>
<dbReference type="Pfam" id="PF13472">
    <property type="entry name" value="Lipase_GDSL_2"/>
    <property type="match status" value="1"/>
</dbReference>
<accession>A0A9X2WGK5</accession>
<evidence type="ECO:0000259" key="1">
    <source>
        <dbReference type="Pfam" id="PF13472"/>
    </source>
</evidence>
<dbReference type="PANTHER" id="PTHR30383">
    <property type="entry name" value="THIOESTERASE 1/PROTEASE 1/LYSOPHOSPHOLIPASE L1"/>
    <property type="match status" value="1"/>
</dbReference>
<comment type="caution">
    <text evidence="2">The sequence shown here is derived from an EMBL/GenBank/DDBJ whole genome shotgun (WGS) entry which is preliminary data.</text>
</comment>
<organism evidence="2 3">
    <name type="scientific">Thalassolituus pacificus</name>
    <dbReference type="NCBI Taxonomy" id="2975440"/>
    <lineage>
        <taxon>Bacteria</taxon>
        <taxon>Pseudomonadati</taxon>
        <taxon>Pseudomonadota</taxon>
        <taxon>Gammaproteobacteria</taxon>
        <taxon>Oceanospirillales</taxon>
        <taxon>Oceanospirillaceae</taxon>
        <taxon>Thalassolituus</taxon>
    </lineage>
</organism>
<gene>
    <name evidence="2" type="ORF">NYR02_13340</name>
</gene>
<proteinExistence type="predicted"/>
<dbReference type="InterPro" id="IPR051532">
    <property type="entry name" value="Ester_Hydrolysis_Enzymes"/>
</dbReference>
<reference evidence="2" key="2">
    <citation type="submission" date="2022-08" db="EMBL/GenBank/DDBJ databases">
        <authorList>
            <person name="Dong C."/>
        </authorList>
    </citation>
    <scope>NUCLEOTIDE SEQUENCE</scope>
    <source>
        <strain evidence="2">59MF3M-4</strain>
    </source>
</reference>
<dbReference type="Gene3D" id="3.40.50.1110">
    <property type="entry name" value="SGNH hydrolase"/>
    <property type="match status" value="1"/>
</dbReference>
<feature type="domain" description="SGNH hydrolase-type esterase" evidence="1">
    <location>
        <begin position="32"/>
        <end position="190"/>
    </location>
</feature>
<protein>
    <submittedName>
        <fullName evidence="2">Arylesterase</fullName>
    </submittedName>
</protein>
<dbReference type="GO" id="GO:0004622">
    <property type="term" value="F:phosphatidylcholine lysophospholipase activity"/>
    <property type="evidence" value="ECO:0007669"/>
    <property type="project" value="TreeGrafter"/>
</dbReference>
<dbReference type="PANTHER" id="PTHR30383:SF24">
    <property type="entry name" value="THIOESTERASE 1_PROTEASE 1_LYSOPHOSPHOLIPASE L1"/>
    <property type="match status" value="1"/>
</dbReference>
<dbReference type="EMBL" id="JAOANI010000020">
    <property type="protein sequence ID" value="MCT7359998.1"/>
    <property type="molecule type" value="Genomic_DNA"/>
</dbReference>
<dbReference type="InterPro" id="IPR036514">
    <property type="entry name" value="SGNH_hydro_sf"/>
</dbReference>
<dbReference type="SUPFAM" id="SSF52266">
    <property type="entry name" value="SGNH hydrolase"/>
    <property type="match status" value="1"/>
</dbReference>
<sequence length="215" mass="23028">MPLSVKVLLPLPLLILLALPLTARAEPLILIVGDSISAGFGVPVQQGWVALLQNSLQQRVPGARVVNASISGDTTGGGLTRLPALLQQHQPDLTIIELGGNDGLRGIPVRVIEKNLQRMIMLSNQANSDVLLLGMQIPPNYGARYASAFRDVFSQLATQHNTLLLPFLLEGIATRPELMQADGIHPTAAAQPLMRDAVLAVLNNWLEPHLSSNGN</sequence>
<dbReference type="CDD" id="cd01822">
    <property type="entry name" value="Lysophospholipase_L1_like"/>
    <property type="match status" value="1"/>
</dbReference>
<evidence type="ECO:0000313" key="2">
    <source>
        <dbReference type="EMBL" id="MCT7359998.1"/>
    </source>
</evidence>